<reference evidence="2" key="1">
    <citation type="submission" date="2024-02" db="EMBL/GenBank/DDBJ databases">
        <authorList>
            <consortium name="ELIXIR-Norway"/>
            <consortium name="Elixir Norway"/>
        </authorList>
    </citation>
    <scope>NUCLEOTIDE SEQUENCE</scope>
</reference>
<keyword evidence="1" id="KW-0472">Membrane</keyword>
<evidence type="ECO:0000313" key="3">
    <source>
        <dbReference type="Proteomes" id="UP001497444"/>
    </source>
</evidence>
<keyword evidence="1" id="KW-0812">Transmembrane</keyword>
<gene>
    <name evidence="2" type="ORF">CSSPJE1EN1_LOCUS21032</name>
</gene>
<name>A0ABP0X8V6_9BRYO</name>
<dbReference type="Proteomes" id="UP001497444">
    <property type="component" value="Chromosome 6"/>
</dbReference>
<feature type="transmembrane region" description="Helical" evidence="1">
    <location>
        <begin position="34"/>
        <end position="52"/>
    </location>
</feature>
<keyword evidence="1" id="KW-1133">Transmembrane helix</keyword>
<evidence type="ECO:0000313" key="2">
    <source>
        <dbReference type="EMBL" id="CAK9275554.1"/>
    </source>
</evidence>
<dbReference type="PANTHER" id="PTHR46996">
    <property type="entry name" value="OS05G0488500 PROTEIN"/>
    <property type="match status" value="1"/>
</dbReference>
<proteinExistence type="predicted"/>
<dbReference type="PANTHER" id="PTHR46996:SF6">
    <property type="entry name" value="OS05G0488500 PROTEIN"/>
    <property type="match status" value="1"/>
</dbReference>
<keyword evidence="3" id="KW-1185">Reference proteome</keyword>
<sequence length="163" mass="18279">MAHSEQYQHQDQHQQPRKQRPSLAAWMPAFCDQITSSGAVIDIVILILVLVYKYKSQWCDNPQCHGLCKPMELDIQLGTEQCVRTLSTPIVDELPWNGSVELGQDPKELDAELRRIAPPNGQPILNFCALCGCPVARLEAWGVLRNLEDPRNESGDTEKSGDN</sequence>
<accession>A0ABP0X8V6</accession>
<evidence type="ECO:0000256" key="1">
    <source>
        <dbReference type="SAM" id="Phobius"/>
    </source>
</evidence>
<dbReference type="EMBL" id="OZ020101">
    <property type="protein sequence ID" value="CAK9275554.1"/>
    <property type="molecule type" value="Genomic_DNA"/>
</dbReference>
<organism evidence="2 3">
    <name type="scientific">Sphagnum jensenii</name>
    <dbReference type="NCBI Taxonomy" id="128206"/>
    <lineage>
        <taxon>Eukaryota</taxon>
        <taxon>Viridiplantae</taxon>
        <taxon>Streptophyta</taxon>
        <taxon>Embryophyta</taxon>
        <taxon>Bryophyta</taxon>
        <taxon>Sphagnophytina</taxon>
        <taxon>Sphagnopsida</taxon>
        <taxon>Sphagnales</taxon>
        <taxon>Sphagnaceae</taxon>
        <taxon>Sphagnum</taxon>
    </lineage>
</organism>
<protein>
    <submittedName>
        <fullName evidence="2">Uncharacterized protein</fullName>
    </submittedName>
</protein>